<dbReference type="AlphaFoldDB" id="A0AA36D8K1"/>
<dbReference type="Pfam" id="PF02201">
    <property type="entry name" value="SWIB"/>
    <property type="match status" value="1"/>
</dbReference>
<dbReference type="InterPro" id="IPR003121">
    <property type="entry name" value="SWIB_MDM2_domain"/>
</dbReference>
<dbReference type="SUPFAM" id="SSF47592">
    <property type="entry name" value="SWIB/MDM2 domain"/>
    <property type="match status" value="1"/>
</dbReference>
<dbReference type="InterPro" id="IPR036885">
    <property type="entry name" value="SWIB_MDM2_dom_sf"/>
</dbReference>
<dbReference type="Gene3D" id="1.10.245.10">
    <property type="entry name" value="SWIB/MDM2 domain"/>
    <property type="match status" value="1"/>
</dbReference>
<comment type="caution">
    <text evidence="3">The sequence shown here is derived from an EMBL/GenBank/DDBJ whole genome shotgun (WGS) entry which is preliminary data.</text>
</comment>
<dbReference type="PROSITE" id="PS51925">
    <property type="entry name" value="SWIB_MDM2"/>
    <property type="match status" value="1"/>
</dbReference>
<protein>
    <recommendedName>
        <fullName evidence="2">DM2 domain-containing protein</fullName>
    </recommendedName>
</protein>
<feature type="domain" description="DM2" evidence="2">
    <location>
        <begin position="220"/>
        <end position="297"/>
    </location>
</feature>
<dbReference type="SMART" id="SM00151">
    <property type="entry name" value="SWIB"/>
    <property type="match status" value="1"/>
</dbReference>
<evidence type="ECO:0000256" key="1">
    <source>
        <dbReference type="SAM" id="MobiDB-lite"/>
    </source>
</evidence>
<dbReference type="EMBL" id="CATQJA010002664">
    <property type="protein sequence ID" value="CAJ0582787.1"/>
    <property type="molecule type" value="Genomic_DNA"/>
</dbReference>
<proteinExistence type="predicted"/>
<reference evidence="3" key="1">
    <citation type="submission" date="2023-06" db="EMBL/GenBank/DDBJ databases">
        <authorList>
            <person name="Delattre M."/>
        </authorList>
    </citation>
    <scope>NUCLEOTIDE SEQUENCE</scope>
    <source>
        <strain evidence="3">AF72</strain>
    </source>
</reference>
<evidence type="ECO:0000313" key="4">
    <source>
        <dbReference type="Proteomes" id="UP001177023"/>
    </source>
</evidence>
<organism evidence="3 4">
    <name type="scientific">Mesorhabditis spiculigera</name>
    <dbReference type="NCBI Taxonomy" id="96644"/>
    <lineage>
        <taxon>Eukaryota</taxon>
        <taxon>Metazoa</taxon>
        <taxon>Ecdysozoa</taxon>
        <taxon>Nematoda</taxon>
        <taxon>Chromadorea</taxon>
        <taxon>Rhabditida</taxon>
        <taxon>Rhabditina</taxon>
        <taxon>Rhabditomorpha</taxon>
        <taxon>Rhabditoidea</taxon>
        <taxon>Rhabditidae</taxon>
        <taxon>Mesorhabditinae</taxon>
        <taxon>Mesorhabditis</taxon>
    </lineage>
</organism>
<name>A0AA36D8K1_9BILA</name>
<evidence type="ECO:0000259" key="2">
    <source>
        <dbReference type="PROSITE" id="PS51925"/>
    </source>
</evidence>
<dbReference type="PANTHER" id="PTHR13844">
    <property type="entry name" value="SWI/SNF-RELATED MATRIX-ASSOCIATED ACTIN-DEPENDENT REGULATOR OF CHROMATIN SUBFAMILY D"/>
    <property type="match status" value="1"/>
</dbReference>
<feature type="non-terminal residue" evidence="3">
    <location>
        <position position="444"/>
    </location>
</feature>
<gene>
    <name evidence="3" type="ORF">MSPICULIGERA_LOCUS20917</name>
</gene>
<accession>A0AA36D8K1</accession>
<dbReference type="Proteomes" id="UP001177023">
    <property type="component" value="Unassembled WGS sequence"/>
</dbReference>
<sequence length="444" mass="51689">MSSLGRLPPPGTPQARFLQNGPGQQARRILTTGPASTSLTPRANTAPKKKKRCTEKYVSSRVQELVPEAQAYLDLITVEQKIDLMINRKKLDIQESLKRPMKAKRKLRIFISHTFFPGREPEKEGDEPIIPMWELRVEGRLLEEAQPGQISAASSRSLPKRKFSSYFKSLVIELEKDIYGPDNHLVEWHRTPQTGETDGFQVKRPGNKPVKCTILLLLDHQPMKFKLHARLAKLLGIATETRPKIIEALWQYIKAYKLQDPIDADSINNDVFLEQIFGCKRMRVLEIPQRLHALLQQPDPVVLHHTIEQKEGGNNTACYDIEVEVDDHLKQHFLTFMQLQSNNHDIYQLDQRIYDLVDQANELQKRRDFFKDFSENPNRFISRWIEAQTNELKRVSEQHGEIEEEKKAETYLQPNIPEAVHRHYYAKIQQRRHELEQSLGLRHN</sequence>
<evidence type="ECO:0000313" key="3">
    <source>
        <dbReference type="EMBL" id="CAJ0582787.1"/>
    </source>
</evidence>
<dbReference type="InterPro" id="IPR019835">
    <property type="entry name" value="SWIB_domain"/>
</dbReference>
<keyword evidence="4" id="KW-1185">Reference proteome</keyword>
<feature type="compositionally biased region" description="Polar residues" evidence="1">
    <location>
        <begin position="33"/>
        <end position="43"/>
    </location>
</feature>
<feature type="region of interest" description="Disordered" evidence="1">
    <location>
        <begin position="1"/>
        <end position="52"/>
    </location>
</feature>